<keyword evidence="6" id="KW-0406">Ion transport</keyword>
<keyword evidence="7 8" id="KW-0472">Membrane</keyword>
<feature type="transmembrane region" description="Helical" evidence="8">
    <location>
        <begin position="231"/>
        <end position="249"/>
    </location>
</feature>
<evidence type="ECO:0000256" key="3">
    <source>
        <dbReference type="ARBA" id="ARBA00022448"/>
    </source>
</evidence>
<comment type="subcellular location">
    <subcellularLocation>
        <location evidence="1">Membrane</location>
        <topology evidence="1">Multi-pass membrane protein</topology>
    </subcellularLocation>
</comment>
<dbReference type="RefSeq" id="XP_050936935.1">
    <property type="nucleotide sequence ID" value="XM_051080978.1"/>
</dbReference>
<evidence type="ECO:0000256" key="6">
    <source>
        <dbReference type="ARBA" id="ARBA00023065"/>
    </source>
</evidence>
<reference evidence="9" key="1">
    <citation type="submission" date="2025-05" db="UniProtKB">
        <authorList>
            <consortium name="RefSeq"/>
        </authorList>
    </citation>
    <scope>NUCLEOTIDE SEQUENCE [LARGE SCALE GENOMIC DNA]</scope>
</reference>
<evidence type="ECO:0000313" key="10">
    <source>
        <dbReference type="RefSeq" id="XP_050936935.1"/>
    </source>
</evidence>
<gene>
    <name evidence="10" type="primary">LOC103494344</name>
</gene>
<reference evidence="10" key="2">
    <citation type="submission" date="2025-08" db="UniProtKB">
        <authorList>
            <consortium name="RefSeq"/>
        </authorList>
    </citation>
    <scope>IDENTIFICATION</scope>
    <source>
        <tissue evidence="10">Stem</tissue>
    </source>
</reference>
<evidence type="ECO:0000256" key="4">
    <source>
        <dbReference type="ARBA" id="ARBA00022692"/>
    </source>
</evidence>
<comment type="similarity">
    <text evidence="2">Belongs to the TrkH potassium transport family. HKT (TC 2.A.38.3) subfamily.</text>
</comment>
<evidence type="ECO:0000313" key="9">
    <source>
        <dbReference type="Proteomes" id="UP001652600"/>
    </source>
</evidence>
<keyword evidence="3" id="KW-0813">Transport</keyword>
<accession>A0ABM3KGN3</accession>
<feature type="transmembrane region" description="Helical" evidence="8">
    <location>
        <begin position="116"/>
        <end position="138"/>
    </location>
</feature>
<dbReference type="Proteomes" id="UP001652600">
    <property type="component" value="Chromosome 2"/>
</dbReference>
<feature type="transmembrane region" description="Helical" evidence="8">
    <location>
        <begin position="173"/>
        <end position="193"/>
    </location>
</feature>
<protein>
    <submittedName>
        <fullName evidence="10">Probable cation transporter HKT14</fullName>
    </submittedName>
</protein>
<dbReference type="PANTHER" id="PTHR31064">
    <property type="entry name" value="POTASSIUM TRANSPORT PROTEIN DDB_G0292412-RELATED"/>
    <property type="match status" value="1"/>
</dbReference>
<keyword evidence="9" id="KW-1185">Reference proteome</keyword>
<dbReference type="InterPro" id="IPR003445">
    <property type="entry name" value="Cat_transpt"/>
</dbReference>
<dbReference type="Pfam" id="PF02386">
    <property type="entry name" value="TrkH"/>
    <property type="match status" value="1"/>
</dbReference>
<evidence type="ECO:0000256" key="7">
    <source>
        <dbReference type="ARBA" id="ARBA00023136"/>
    </source>
</evidence>
<feature type="transmembrane region" description="Helical" evidence="8">
    <location>
        <begin position="23"/>
        <end position="44"/>
    </location>
</feature>
<evidence type="ECO:0000256" key="1">
    <source>
        <dbReference type="ARBA" id="ARBA00004141"/>
    </source>
</evidence>
<feature type="transmembrane region" description="Helical" evidence="8">
    <location>
        <begin position="261"/>
        <end position="283"/>
    </location>
</feature>
<name>A0ABM3KGN3_CUCME</name>
<proteinExistence type="inferred from homology"/>
<organism evidence="9 10">
    <name type="scientific">Cucumis melo</name>
    <name type="common">Muskmelon</name>
    <dbReference type="NCBI Taxonomy" id="3656"/>
    <lineage>
        <taxon>Eukaryota</taxon>
        <taxon>Viridiplantae</taxon>
        <taxon>Streptophyta</taxon>
        <taxon>Embryophyta</taxon>
        <taxon>Tracheophyta</taxon>
        <taxon>Spermatophyta</taxon>
        <taxon>Magnoliopsida</taxon>
        <taxon>eudicotyledons</taxon>
        <taxon>Gunneridae</taxon>
        <taxon>Pentapetalae</taxon>
        <taxon>rosids</taxon>
        <taxon>fabids</taxon>
        <taxon>Cucurbitales</taxon>
        <taxon>Cucurbitaceae</taxon>
        <taxon>Benincaseae</taxon>
        <taxon>Cucumis</taxon>
    </lineage>
</organism>
<feature type="transmembrane region" description="Helical" evidence="8">
    <location>
        <begin position="56"/>
        <end position="83"/>
    </location>
</feature>
<evidence type="ECO:0000256" key="2">
    <source>
        <dbReference type="ARBA" id="ARBA00010864"/>
    </source>
</evidence>
<keyword evidence="5 8" id="KW-1133">Transmembrane helix</keyword>
<dbReference type="GeneID" id="103494344"/>
<dbReference type="InterPro" id="IPR051143">
    <property type="entry name" value="TrkH_K-transport"/>
</dbReference>
<sequence length="337" mass="38539">MILIYFLFISSFAKEILNEKGINLVTFSFFTCVSTLASCGFVPTNENMIVFHKNSGLLLILIPQVLVGNTLYSSCLRFCIWVIGKFSKDHNDEHRLKVDYLLTNSEEIGYIHLLPSLHSCLLVATVFGFILIQFVLICSMEWDSNGFSDLNFYQKVVAILFLSTNSRHTGETIVDISLLSSAILILFVVMMYLPPYTSFLPLNEKEELEDHLQPLQRRKMKSRKTKTLQNLLFSQLSYLVIFIIIICIIEGKKMVEDPINFSVLNIVLEVISAYGNVGFSMGYSCKRQVHPQRDCVDKWYGFSAKWSNKAKIVLILVMIFGRLKKFNMDGGKAWKLS</sequence>
<evidence type="ECO:0000256" key="5">
    <source>
        <dbReference type="ARBA" id="ARBA00022989"/>
    </source>
</evidence>
<keyword evidence="4 8" id="KW-0812">Transmembrane</keyword>
<dbReference type="PANTHER" id="PTHR31064:SF38">
    <property type="entry name" value="CATION TRANSPORTER HKT1_4-RELATED"/>
    <property type="match status" value="1"/>
</dbReference>
<evidence type="ECO:0000256" key="8">
    <source>
        <dbReference type="SAM" id="Phobius"/>
    </source>
</evidence>